<dbReference type="EMBL" id="PEZJ01000007">
    <property type="protein sequence ID" value="PIS14138.1"/>
    <property type="molecule type" value="Genomic_DNA"/>
</dbReference>
<protein>
    <recommendedName>
        <fullName evidence="4">Urease accessory protein UreH-like transmembrane domain-containing protein</fullName>
    </recommendedName>
</protein>
<accession>A0A2H0WQC7</accession>
<reference evidence="3" key="1">
    <citation type="submission" date="2017-09" db="EMBL/GenBank/DDBJ databases">
        <title>Depth-based differentiation of microbial function through sediment-hosted aquifers and enrichment of novel symbionts in the deep terrestrial subsurface.</title>
        <authorList>
            <person name="Probst A.J."/>
            <person name="Ladd B."/>
            <person name="Jarett J.K."/>
            <person name="Geller-Mcgrath D.E."/>
            <person name="Sieber C.M.K."/>
            <person name="Emerson J.B."/>
            <person name="Anantharaman K."/>
            <person name="Thomas B.C."/>
            <person name="Malmstrom R."/>
            <person name="Stieglmeier M."/>
            <person name="Klingl A."/>
            <person name="Woyke T."/>
            <person name="Ryan C.M."/>
            <person name="Banfield J.F."/>
        </authorList>
    </citation>
    <scope>NUCLEOTIDE SEQUENCE [LARGE SCALE GENOMIC DNA]</scope>
</reference>
<dbReference type="Proteomes" id="UP000230033">
    <property type="component" value="Unassembled WGS sequence"/>
</dbReference>
<name>A0A2H0WQC7_9BACT</name>
<dbReference type="AlphaFoldDB" id="A0A2H0WQC7"/>
<evidence type="ECO:0000313" key="3">
    <source>
        <dbReference type="Proteomes" id="UP000230033"/>
    </source>
</evidence>
<sequence length="70" mass="7556">MNLSCTSVACWLTQNGKQITFPLVTVAGIVDGINPCAIGMILLLLGYLLIFARQPEKILKLGGAYILTVY</sequence>
<keyword evidence="1" id="KW-0812">Transmembrane</keyword>
<gene>
    <name evidence="2" type="ORF">COT65_00575</name>
</gene>
<comment type="caution">
    <text evidence="2">The sequence shown here is derived from an EMBL/GenBank/DDBJ whole genome shotgun (WGS) entry which is preliminary data.</text>
</comment>
<keyword evidence="1" id="KW-0472">Membrane</keyword>
<organism evidence="2 3">
    <name type="scientific">Candidatus Shapirobacteria bacterium CG09_land_8_20_14_0_10_47_13</name>
    <dbReference type="NCBI Taxonomy" id="1974481"/>
    <lineage>
        <taxon>Bacteria</taxon>
        <taxon>Candidatus Shapironibacteriota</taxon>
    </lineage>
</organism>
<feature type="transmembrane region" description="Helical" evidence="1">
    <location>
        <begin position="32"/>
        <end position="52"/>
    </location>
</feature>
<evidence type="ECO:0000256" key="1">
    <source>
        <dbReference type="SAM" id="Phobius"/>
    </source>
</evidence>
<evidence type="ECO:0008006" key="4">
    <source>
        <dbReference type="Google" id="ProtNLM"/>
    </source>
</evidence>
<keyword evidence="1" id="KW-1133">Transmembrane helix</keyword>
<feature type="non-terminal residue" evidence="2">
    <location>
        <position position="70"/>
    </location>
</feature>
<proteinExistence type="predicted"/>
<evidence type="ECO:0000313" key="2">
    <source>
        <dbReference type="EMBL" id="PIS14138.1"/>
    </source>
</evidence>